<evidence type="ECO:0000256" key="3">
    <source>
        <dbReference type="ARBA" id="ARBA00011152"/>
    </source>
</evidence>
<comment type="similarity">
    <text evidence="2 11">Belongs to the HisA/HisF family.</text>
</comment>
<dbReference type="InterPro" id="IPR006062">
    <property type="entry name" value="His_biosynth"/>
</dbReference>
<evidence type="ECO:0000256" key="11">
    <source>
        <dbReference type="RuleBase" id="RU003657"/>
    </source>
</evidence>
<dbReference type="InterPro" id="IPR011060">
    <property type="entry name" value="RibuloseP-bd_barrel"/>
</dbReference>
<protein>
    <recommendedName>
        <fullName evidence="4">imidazole glycerol-phosphate synthase</fullName>
        <ecNumber evidence="4">4.3.2.10</ecNumber>
    </recommendedName>
    <alternativeName>
        <fullName evidence="9">IGP synthase cyclase subunit</fullName>
    </alternativeName>
</protein>
<dbReference type="PANTHER" id="PTHR21235">
    <property type="entry name" value="IMIDAZOLE GLYCEROL PHOSPHATE SYNTHASE SUBUNIT HISF/H IGP SYNTHASE SUBUNIT HISF/H"/>
    <property type="match status" value="1"/>
</dbReference>
<dbReference type="CDD" id="cd04731">
    <property type="entry name" value="HisF"/>
    <property type="match status" value="1"/>
</dbReference>
<dbReference type="eggNOG" id="COG0107">
    <property type="taxonomic scope" value="Bacteria"/>
</dbReference>
<dbReference type="OrthoDB" id="9807749at2"/>
<dbReference type="EC" id="4.3.2.10" evidence="4"/>
<dbReference type="InterPro" id="IPR013785">
    <property type="entry name" value="Aldolase_TIM"/>
</dbReference>
<dbReference type="GO" id="GO:0016829">
    <property type="term" value="F:lyase activity"/>
    <property type="evidence" value="ECO:0007669"/>
    <property type="project" value="UniProtKB-KW"/>
</dbReference>
<name>A0A0A1YMM9_9PSED</name>
<evidence type="ECO:0000256" key="6">
    <source>
        <dbReference type="ARBA" id="ARBA00023102"/>
    </source>
</evidence>
<dbReference type="RefSeq" id="WP_025165600.1">
    <property type="nucleotide sequence ID" value="NZ_AWSQ01000002.1"/>
</dbReference>
<sequence>MYRARVIPCLLIRGNGLVKTRKFKEPVYVGDPINAMRIFSDKEVDEIVVLDIDASREGREPNYALIEEMAGEAFMPMAYGGGIRNLEQVRRLIRSGIEKVVINTAAIESTDVIREAVDMFGSQAVVGAVDIKKTLFGGYRVVTKSATIDAKIGLDEHIQNLISAGVGEIFLNNVDRDGMMAGYDVQLIRSITQKVNVPVVVCGGAGTVEHLSQAVSEGGASAVAAGSMFVFHGKHRAVLINYPKNIDF</sequence>
<dbReference type="EMBL" id="AWSQ01000002">
    <property type="protein sequence ID" value="KFX70336.1"/>
    <property type="molecule type" value="Genomic_DNA"/>
</dbReference>
<organism evidence="12 13">
    <name type="scientific">Pseudomonas taeanensis MS-3</name>
    <dbReference type="NCBI Taxonomy" id="1395571"/>
    <lineage>
        <taxon>Bacteria</taxon>
        <taxon>Pseudomonadati</taxon>
        <taxon>Pseudomonadota</taxon>
        <taxon>Gammaproteobacteria</taxon>
        <taxon>Pseudomonadales</taxon>
        <taxon>Pseudomonadaceae</taxon>
        <taxon>Pseudomonas</taxon>
    </lineage>
</organism>
<keyword evidence="5 11" id="KW-0028">Amino-acid biosynthesis</keyword>
<dbReference type="Proteomes" id="UP000030063">
    <property type="component" value="Unassembled WGS sequence"/>
</dbReference>
<evidence type="ECO:0000256" key="1">
    <source>
        <dbReference type="ARBA" id="ARBA00005091"/>
    </source>
</evidence>
<gene>
    <name evidence="12" type="ORF">TMS3_0112745</name>
</gene>
<dbReference type="Gene3D" id="3.20.20.70">
    <property type="entry name" value="Aldolase class I"/>
    <property type="match status" value="1"/>
</dbReference>
<dbReference type="UniPathway" id="UPA00031">
    <property type="reaction ID" value="UER00010"/>
</dbReference>
<comment type="catalytic activity">
    <reaction evidence="10">
        <text>5-[(5-phospho-1-deoxy-D-ribulos-1-ylimino)methylamino]-1-(5-phospho-beta-D-ribosyl)imidazole-4-carboxamide + L-glutamine = D-erythro-1-(imidazol-4-yl)glycerol 3-phosphate + 5-amino-1-(5-phospho-beta-D-ribosyl)imidazole-4-carboxamide + L-glutamate + H(+)</text>
        <dbReference type="Rhea" id="RHEA:24793"/>
        <dbReference type="ChEBI" id="CHEBI:15378"/>
        <dbReference type="ChEBI" id="CHEBI:29985"/>
        <dbReference type="ChEBI" id="CHEBI:58278"/>
        <dbReference type="ChEBI" id="CHEBI:58359"/>
        <dbReference type="ChEBI" id="CHEBI:58475"/>
        <dbReference type="ChEBI" id="CHEBI:58525"/>
        <dbReference type="EC" id="4.3.2.10"/>
    </reaction>
</comment>
<evidence type="ECO:0000313" key="12">
    <source>
        <dbReference type="EMBL" id="KFX70336.1"/>
    </source>
</evidence>
<dbReference type="GO" id="GO:0000105">
    <property type="term" value="P:L-histidine biosynthetic process"/>
    <property type="evidence" value="ECO:0007669"/>
    <property type="project" value="UniProtKB-UniPathway"/>
</dbReference>
<dbReference type="SUPFAM" id="SSF51366">
    <property type="entry name" value="Ribulose-phoshate binding barrel"/>
    <property type="match status" value="1"/>
</dbReference>
<dbReference type="InterPro" id="IPR004651">
    <property type="entry name" value="HisF"/>
</dbReference>
<evidence type="ECO:0000256" key="8">
    <source>
        <dbReference type="ARBA" id="ARBA00025475"/>
    </source>
</evidence>
<evidence type="ECO:0000256" key="2">
    <source>
        <dbReference type="ARBA" id="ARBA00009667"/>
    </source>
</evidence>
<dbReference type="PANTHER" id="PTHR21235:SF2">
    <property type="entry name" value="IMIDAZOLE GLYCEROL PHOSPHATE SYNTHASE HISHF"/>
    <property type="match status" value="1"/>
</dbReference>
<proteinExistence type="inferred from homology"/>
<evidence type="ECO:0000256" key="9">
    <source>
        <dbReference type="ARBA" id="ARBA00030264"/>
    </source>
</evidence>
<dbReference type="Pfam" id="PF00977">
    <property type="entry name" value="His_biosynth"/>
    <property type="match status" value="1"/>
</dbReference>
<keyword evidence="7" id="KW-0456">Lyase</keyword>
<comment type="subunit">
    <text evidence="3">Heterodimer of HisH and HisF.</text>
</comment>
<dbReference type="STRING" id="1395571.TMS3_0112745"/>
<evidence type="ECO:0000313" key="13">
    <source>
        <dbReference type="Proteomes" id="UP000030063"/>
    </source>
</evidence>
<evidence type="ECO:0000256" key="10">
    <source>
        <dbReference type="ARBA" id="ARBA00047838"/>
    </source>
</evidence>
<evidence type="ECO:0000256" key="4">
    <source>
        <dbReference type="ARBA" id="ARBA00012809"/>
    </source>
</evidence>
<evidence type="ECO:0000256" key="5">
    <source>
        <dbReference type="ARBA" id="ARBA00022605"/>
    </source>
</evidence>
<keyword evidence="6 11" id="KW-0368">Histidine biosynthesis</keyword>
<comment type="caution">
    <text evidence="12">The sequence shown here is derived from an EMBL/GenBank/DDBJ whole genome shotgun (WGS) entry which is preliminary data.</text>
</comment>
<keyword evidence="13" id="KW-1185">Reference proteome</keyword>
<dbReference type="GO" id="GO:0000107">
    <property type="term" value="F:imidazoleglycerol-phosphate synthase activity"/>
    <property type="evidence" value="ECO:0007669"/>
    <property type="project" value="InterPro"/>
</dbReference>
<reference evidence="12 13" key="1">
    <citation type="journal article" date="2014" name="Genome Announc.">
        <title>Draft Genome Sequence of Petroleum Oil-Degrading Marine Bacterium Pseudomonas taeanensis Strain MS-3, Isolated from a Crude Oil-Contaminated Seashore.</title>
        <authorList>
            <person name="Lee S.Y."/>
            <person name="Kim S.H."/>
            <person name="Lee D.G."/>
            <person name="Shin S."/>
            <person name="Yun S.H."/>
            <person name="Choi C.W."/>
            <person name="Chung Y.H."/>
            <person name="Choi J.S."/>
            <person name="Kahng H.Y."/>
            <person name="Kim S.I."/>
        </authorList>
    </citation>
    <scope>NUCLEOTIDE SEQUENCE [LARGE SCALE GENOMIC DNA]</scope>
    <source>
        <strain evidence="12 13">MS-3</strain>
    </source>
</reference>
<dbReference type="AlphaFoldDB" id="A0A0A1YMM9"/>
<accession>A0A0A1YMM9</accession>
<dbReference type="InterPro" id="IPR050064">
    <property type="entry name" value="IGPS_HisA/HisF"/>
</dbReference>
<comment type="pathway">
    <text evidence="1">Amino-acid biosynthesis; L-histidine biosynthesis; L-histidine from 5-phospho-alpha-D-ribose 1-diphosphate: step 5/9.</text>
</comment>
<evidence type="ECO:0000256" key="7">
    <source>
        <dbReference type="ARBA" id="ARBA00023239"/>
    </source>
</evidence>
<dbReference type="NCBIfam" id="NF038364">
    <property type="entry name" value="AglZ_HisF2_fam"/>
    <property type="match status" value="1"/>
</dbReference>
<comment type="function">
    <text evidence="8">IGPS catalyzes the conversion of PRFAR and glutamine to IGP, AICAR and glutamate. The HisF subunit catalyzes the cyclization activity that produces IGP and AICAR from PRFAR using the ammonia provided by the HisH subunit.</text>
</comment>